<dbReference type="EMBL" id="CP093379">
    <property type="protein sequence ID" value="UNM97024.1"/>
    <property type="molecule type" value="Genomic_DNA"/>
</dbReference>
<keyword evidence="2" id="KW-0732">Signal</keyword>
<dbReference type="PROSITE" id="PS51257">
    <property type="entry name" value="PROKAR_LIPOPROTEIN"/>
    <property type="match status" value="1"/>
</dbReference>
<evidence type="ECO:0000313" key="4">
    <source>
        <dbReference type="Proteomes" id="UP000829542"/>
    </source>
</evidence>
<proteinExistence type="predicted"/>
<gene>
    <name evidence="3" type="ORF">MMG00_04005</name>
</gene>
<sequence length="309" mass="34937">MKRWVLILGVPLVLSGCLATKGASYPMARAASGYIVTYQSFPESATVVCDGVTKGQTPVAVIYRYDREEMGANDLLSIDRCKAVWMSGAEQNYPDNIKIDPLMRMSTIGASHPQNVAGLQQDMAFDQQRKSAINAQKLQEERLKLEREKLLLEKDRRDELLDDLLHDSDLTSEVRRYPYSKTTFDVYYGSRKIEGAHASSFEALRYGYAKDTWNAYYQGQKIADARGNSFEVLASNYAKDTWNVYYRGTKIAGATASRFEVLGLGYAKDVWNVYYRGQKIEGASPNSFKVDSRGYASDIRNRYHNGRLL</sequence>
<feature type="coiled-coil region" evidence="1">
    <location>
        <begin position="128"/>
        <end position="158"/>
    </location>
</feature>
<dbReference type="InterPro" id="IPR027375">
    <property type="entry name" value="DKNYY"/>
</dbReference>
<evidence type="ECO:0000256" key="2">
    <source>
        <dbReference type="SAM" id="SignalP"/>
    </source>
</evidence>
<dbReference type="Proteomes" id="UP000829542">
    <property type="component" value="Chromosome"/>
</dbReference>
<feature type="signal peptide" evidence="2">
    <location>
        <begin position="1"/>
        <end position="19"/>
    </location>
</feature>
<dbReference type="Pfam" id="PF13644">
    <property type="entry name" value="DKNYY"/>
    <property type="match status" value="1"/>
</dbReference>
<reference evidence="3 4" key="1">
    <citation type="submission" date="2022-03" db="EMBL/GenBank/DDBJ databases">
        <title>Ignatzschineria rhizosphaerae HR5S32.</title>
        <authorList>
            <person name="Sun J.Q."/>
            <person name="Feng J.Y."/>
        </authorList>
    </citation>
    <scope>NUCLEOTIDE SEQUENCE [LARGE SCALE GENOMIC DNA]</scope>
    <source>
        <strain evidence="3 4">HR5S32</strain>
    </source>
</reference>
<feature type="chain" id="PRO_5047272219" evidence="2">
    <location>
        <begin position="20"/>
        <end position="309"/>
    </location>
</feature>
<organism evidence="3 4">
    <name type="scientific">Ignatzschineria rhizosphaerae</name>
    <dbReference type="NCBI Taxonomy" id="2923279"/>
    <lineage>
        <taxon>Bacteria</taxon>
        <taxon>Pseudomonadati</taxon>
        <taxon>Pseudomonadota</taxon>
        <taxon>Gammaproteobacteria</taxon>
        <taxon>Cardiobacteriales</taxon>
        <taxon>Ignatzschineriaceae</taxon>
        <taxon>Ignatzschineria</taxon>
    </lineage>
</organism>
<dbReference type="RefSeq" id="WP_242151734.1">
    <property type="nucleotide sequence ID" value="NZ_CP093379.1"/>
</dbReference>
<keyword evidence="1" id="KW-0175">Coiled coil</keyword>
<evidence type="ECO:0000256" key="1">
    <source>
        <dbReference type="SAM" id="Coils"/>
    </source>
</evidence>
<accession>A0ABY3X5J7</accession>
<keyword evidence="4" id="KW-1185">Reference proteome</keyword>
<protein>
    <submittedName>
        <fullName evidence="3">DKNYY domain-containing protein</fullName>
    </submittedName>
</protein>
<evidence type="ECO:0000313" key="3">
    <source>
        <dbReference type="EMBL" id="UNM97024.1"/>
    </source>
</evidence>
<name>A0ABY3X5J7_9GAMM</name>